<evidence type="ECO:0000256" key="8">
    <source>
        <dbReference type="ARBA" id="ARBA00023002"/>
    </source>
</evidence>
<dbReference type="OMA" id="VMDIDYA"/>
<evidence type="ECO:0000259" key="16">
    <source>
        <dbReference type="SMART" id="SM00849"/>
    </source>
</evidence>
<dbReference type="GO" id="GO:0046872">
    <property type="term" value="F:metal ion binding"/>
    <property type="evidence" value="ECO:0007669"/>
    <property type="project" value="UniProtKB-KW"/>
</dbReference>
<evidence type="ECO:0000256" key="9">
    <source>
        <dbReference type="ARBA" id="ARBA00023004"/>
    </source>
</evidence>
<keyword evidence="6" id="KW-0223">Dioxygenase</keyword>
<comment type="catalytic activity">
    <reaction evidence="11">
        <text>S-sulfanylglutathione + O2 + H2O = sulfite + glutathione + 2 H(+)</text>
        <dbReference type="Rhea" id="RHEA:12981"/>
        <dbReference type="ChEBI" id="CHEBI:15377"/>
        <dbReference type="ChEBI" id="CHEBI:15378"/>
        <dbReference type="ChEBI" id="CHEBI:15379"/>
        <dbReference type="ChEBI" id="CHEBI:17359"/>
        <dbReference type="ChEBI" id="CHEBI:57925"/>
        <dbReference type="ChEBI" id="CHEBI:58905"/>
        <dbReference type="EC" id="1.13.11.18"/>
    </reaction>
</comment>
<evidence type="ECO:0000256" key="7">
    <source>
        <dbReference type="ARBA" id="ARBA00022990"/>
    </source>
</evidence>
<evidence type="ECO:0000313" key="18">
    <source>
        <dbReference type="Proteomes" id="UP001142055"/>
    </source>
</evidence>
<dbReference type="PANTHER" id="PTHR43084">
    <property type="entry name" value="PERSULFIDE DIOXYGENASE ETHE1"/>
    <property type="match status" value="1"/>
</dbReference>
<dbReference type="EMBL" id="JAPWDV010000001">
    <property type="protein sequence ID" value="KAJ6221538.1"/>
    <property type="molecule type" value="Genomic_DNA"/>
</dbReference>
<evidence type="ECO:0000256" key="6">
    <source>
        <dbReference type="ARBA" id="ARBA00022964"/>
    </source>
</evidence>
<comment type="subcellular location">
    <subcellularLocation>
        <location evidence="2">Mitochondrion</location>
    </subcellularLocation>
</comment>
<dbReference type="SMART" id="SM00849">
    <property type="entry name" value="Lactamase_B"/>
    <property type="match status" value="1"/>
</dbReference>
<dbReference type="InterPro" id="IPR051682">
    <property type="entry name" value="Mito_Persulfide_Diox"/>
</dbReference>
<dbReference type="GO" id="GO:0006749">
    <property type="term" value="P:glutathione metabolic process"/>
    <property type="evidence" value="ECO:0007669"/>
    <property type="project" value="InterPro"/>
</dbReference>
<comment type="similarity">
    <text evidence="3">Belongs to the metallo-beta-lactamase superfamily. Glyoxalase II family.</text>
</comment>
<evidence type="ECO:0000256" key="5">
    <source>
        <dbReference type="ARBA" id="ARBA00022946"/>
    </source>
</evidence>
<dbReference type="GO" id="GO:0005739">
    <property type="term" value="C:mitochondrion"/>
    <property type="evidence" value="ECO:0007669"/>
    <property type="project" value="UniProtKB-SubCell"/>
</dbReference>
<sequence>MAILIDPVKELVDRDLSIIEQLDLKLKYVANTHVHADHITGSGDLKTRLKIEDVQSIISESSGAKADILVNEGDVIKCGNNVKLHVLNTPGHTNGCISYYYPDGPFVFTGDALLIRGCGRTDFQQGDSGKLYDSIHTKLFQLSNDCLVYPAHDYKGNLVSTIDEEKKFNPRLTKTREEFIDLMDNLKLDLPKMIDIAVPRNLICDIP</sequence>
<evidence type="ECO:0000313" key="17">
    <source>
        <dbReference type="EMBL" id="KAJ6221538.1"/>
    </source>
</evidence>
<dbReference type="Gene3D" id="3.60.15.10">
    <property type="entry name" value="Ribonuclease Z/Hydroxyacylglutathione hydrolase-like"/>
    <property type="match status" value="1"/>
</dbReference>
<dbReference type="InterPro" id="IPR001279">
    <property type="entry name" value="Metallo-B-lactamas"/>
</dbReference>
<dbReference type="InterPro" id="IPR044528">
    <property type="entry name" value="POD-like_MBL-fold"/>
</dbReference>
<keyword evidence="5" id="KW-0809">Transit peptide</keyword>
<protein>
    <recommendedName>
        <fullName evidence="14">Persulfide dioxygenase ETHE1, mitochondrial</fullName>
        <ecNumber evidence="13">1.13.11.18</ecNumber>
    </recommendedName>
    <alternativeName>
        <fullName evidence="15">Sulfur dioxygenase ETHE1</fullName>
    </alternativeName>
</protein>
<evidence type="ECO:0000256" key="13">
    <source>
        <dbReference type="ARBA" id="ARBA00066686"/>
    </source>
</evidence>
<gene>
    <name evidence="17" type="ORF">RDWZM_000083</name>
</gene>
<dbReference type="Pfam" id="PF00753">
    <property type="entry name" value="Lactamase_B"/>
    <property type="match status" value="1"/>
</dbReference>
<dbReference type="PANTHER" id="PTHR43084:SF1">
    <property type="entry name" value="PERSULFIDE DIOXYGENASE ETHE1, MITOCHONDRIAL"/>
    <property type="match status" value="1"/>
</dbReference>
<keyword evidence="8" id="KW-0560">Oxidoreductase</keyword>
<dbReference type="FunFam" id="3.60.15.10:FF:000013">
    <property type="entry name" value="Persulfide dioxygenase ETHE1, mitochondrial"/>
    <property type="match status" value="1"/>
</dbReference>
<dbReference type="AlphaFoldDB" id="A0A9Q0M7Y0"/>
<evidence type="ECO:0000256" key="3">
    <source>
        <dbReference type="ARBA" id="ARBA00006759"/>
    </source>
</evidence>
<evidence type="ECO:0000256" key="4">
    <source>
        <dbReference type="ARBA" id="ARBA00022723"/>
    </source>
</evidence>
<evidence type="ECO:0000256" key="11">
    <source>
        <dbReference type="ARBA" id="ARBA00050990"/>
    </source>
</evidence>
<proteinExistence type="inferred from homology"/>
<comment type="caution">
    <text evidence="17">The sequence shown here is derived from an EMBL/GenBank/DDBJ whole genome shotgun (WGS) entry which is preliminary data.</text>
</comment>
<organism evidence="17 18">
    <name type="scientific">Blomia tropicalis</name>
    <name type="common">Mite</name>
    <dbReference type="NCBI Taxonomy" id="40697"/>
    <lineage>
        <taxon>Eukaryota</taxon>
        <taxon>Metazoa</taxon>
        <taxon>Ecdysozoa</taxon>
        <taxon>Arthropoda</taxon>
        <taxon>Chelicerata</taxon>
        <taxon>Arachnida</taxon>
        <taxon>Acari</taxon>
        <taxon>Acariformes</taxon>
        <taxon>Sarcoptiformes</taxon>
        <taxon>Astigmata</taxon>
        <taxon>Glycyphagoidea</taxon>
        <taxon>Echimyopodidae</taxon>
        <taxon>Blomia</taxon>
    </lineage>
</organism>
<comment type="subunit">
    <text evidence="12">Homodimer. Monomer. Interacts with TST. May interact with RELA.</text>
</comment>
<evidence type="ECO:0000256" key="14">
    <source>
        <dbReference type="ARBA" id="ARBA00067300"/>
    </source>
</evidence>
<evidence type="ECO:0000256" key="12">
    <source>
        <dbReference type="ARBA" id="ARBA00065219"/>
    </source>
</evidence>
<dbReference type="GO" id="GO:0031123">
    <property type="term" value="P:RNA 3'-end processing"/>
    <property type="evidence" value="ECO:0007669"/>
    <property type="project" value="UniProtKB-ARBA"/>
</dbReference>
<dbReference type="SUPFAM" id="SSF56281">
    <property type="entry name" value="Metallo-hydrolase/oxidoreductase"/>
    <property type="match status" value="1"/>
</dbReference>
<keyword evidence="4" id="KW-0479">Metal-binding</keyword>
<keyword evidence="10" id="KW-0496">Mitochondrion</keyword>
<evidence type="ECO:0000256" key="1">
    <source>
        <dbReference type="ARBA" id="ARBA00001954"/>
    </source>
</evidence>
<dbReference type="GO" id="GO:0050313">
    <property type="term" value="F:sulfur dioxygenase activity"/>
    <property type="evidence" value="ECO:0007669"/>
    <property type="project" value="UniProtKB-EC"/>
</dbReference>
<comment type="cofactor">
    <cofactor evidence="1">
        <name>Fe(2+)</name>
        <dbReference type="ChEBI" id="CHEBI:29033"/>
    </cofactor>
</comment>
<evidence type="ECO:0000256" key="10">
    <source>
        <dbReference type="ARBA" id="ARBA00023128"/>
    </source>
</evidence>
<evidence type="ECO:0000256" key="2">
    <source>
        <dbReference type="ARBA" id="ARBA00004173"/>
    </source>
</evidence>
<name>A0A9Q0M7Y0_BLOTA</name>
<dbReference type="Proteomes" id="UP001142055">
    <property type="component" value="Chromosome 1"/>
</dbReference>
<keyword evidence="9" id="KW-0408">Iron</keyword>
<evidence type="ECO:0000256" key="15">
    <source>
        <dbReference type="ARBA" id="ARBA00077964"/>
    </source>
</evidence>
<dbReference type="EC" id="1.13.11.18" evidence="13"/>
<reference evidence="17" key="1">
    <citation type="submission" date="2022-12" db="EMBL/GenBank/DDBJ databases">
        <title>Genome assemblies of Blomia tropicalis.</title>
        <authorList>
            <person name="Cui Y."/>
        </authorList>
    </citation>
    <scope>NUCLEOTIDE SEQUENCE</scope>
    <source>
        <tissue evidence="17">Adult mites</tissue>
    </source>
</reference>
<dbReference type="InterPro" id="IPR036866">
    <property type="entry name" value="RibonucZ/Hydroxyglut_hydro"/>
</dbReference>
<accession>A0A9Q0M7Y0</accession>
<feature type="domain" description="Metallo-beta-lactamase" evidence="16">
    <location>
        <begin position="13"/>
        <end position="152"/>
    </location>
</feature>
<dbReference type="CDD" id="cd07724">
    <property type="entry name" value="POD-like_MBL-fold"/>
    <property type="match status" value="1"/>
</dbReference>
<keyword evidence="18" id="KW-1185">Reference proteome</keyword>
<dbReference type="GO" id="GO:0070813">
    <property type="term" value="P:hydrogen sulfide metabolic process"/>
    <property type="evidence" value="ECO:0007669"/>
    <property type="project" value="TreeGrafter"/>
</dbReference>
<keyword evidence="7" id="KW-0007">Acetylation</keyword>